<sequence>MTSSSNEKTSPSNEDSLELFQKLLLSYVRQVSRQFPSDKSIHTAVKTLEKSITKPRKQ</sequence>
<reference evidence="1 2" key="1">
    <citation type="submission" date="2016-10" db="EMBL/GenBank/DDBJ databases">
        <authorList>
            <person name="de Groot N.N."/>
        </authorList>
    </citation>
    <scope>NUCLEOTIDE SEQUENCE [LARGE SCALE GENOMIC DNA]</scope>
    <source>
        <strain evidence="1 2">DSM 26130</strain>
    </source>
</reference>
<dbReference type="AlphaFoldDB" id="A0A1I2F6B1"/>
<protein>
    <submittedName>
        <fullName evidence="1">Uncharacterized protein</fullName>
    </submittedName>
</protein>
<dbReference type="Proteomes" id="UP000198598">
    <property type="component" value="Unassembled WGS sequence"/>
</dbReference>
<dbReference type="STRING" id="662367.SAMN05216167_12462"/>
<dbReference type="EMBL" id="FOLQ01000024">
    <property type="protein sequence ID" value="SFF00248.1"/>
    <property type="molecule type" value="Genomic_DNA"/>
</dbReference>
<gene>
    <name evidence="1" type="ORF">SAMN05216167_12462</name>
</gene>
<keyword evidence="2" id="KW-1185">Reference proteome</keyword>
<accession>A0A1I2F6B1</accession>
<evidence type="ECO:0000313" key="1">
    <source>
        <dbReference type="EMBL" id="SFF00248.1"/>
    </source>
</evidence>
<evidence type="ECO:0000313" key="2">
    <source>
        <dbReference type="Proteomes" id="UP000198598"/>
    </source>
</evidence>
<proteinExistence type="predicted"/>
<name>A0A1I2F6B1_9BACT</name>
<organism evidence="1 2">
    <name type="scientific">Spirosoma endophyticum</name>
    <dbReference type="NCBI Taxonomy" id="662367"/>
    <lineage>
        <taxon>Bacteria</taxon>
        <taxon>Pseudomonadati</taxon>
        <taxon>Bacteroidota</taxon>
        <taxon>Cytophagia</taxon>
        <taxon>Cytophagales</taxon>
        <taxon>Cytophagaceae</taxon>
        <taxon>Spirosoma</taxon>
    </lineage>
</organism>